<evidence type="ECO:0000259" key="1">
    <source>
        <dbReference type="Pfam" id="PF01850"/>
    </source>
</evidence>
<dbReference type="Proteomes" id="UP000503264">
    <property type="component" value="Chromosome"/>
</dbReference>
<dbReference type="AlphaFoldDB" id="A0A6G5QER2"/>
<reference evidence="2 3" key="1">
    <citation type="submission" date="2016-07" db="EMBL/GenBank/DDBJ databases">
        <title>Comparative genomics of the Campylobacter concisus group.</title>
        <authorList>
            <person name="Miller W.G."/>
            <person name="Yee E."/>
            <person name="Chapman M.H."/>
            <person name="Huynh S."/>
            <person name="Bono J.L."/>
            <person name="On S.L.W."/>
            <person name="StLeger J."/>
            <person name="Foster G."/>
            <person name="Parker C.T."/>
        </authorList>
    </citation>
    <scope>NUCLEOTIDE SEQUENCE [LARGE SCALE GENOMIC DNA]</scope>
    <source>
        <strain evidence="2 3">CCUG 21559</strain>
    </source>
</reference>
<organism evidence="2 3">
    <name type="scientific">Campylobacter mucosalis CCUG 21559</name>
    <dbReference type="NCBI Taxonomy" id="1032067"/>
    <lineage>
        <taxon>Bacteria</taxon>
        <taxon>Pseudomonadati</taxon>
        <taxon>Campylobacterota</taxon>
        <taxon>Epsilonproteobacteria</taxon>
        <taxon>Campylobacterales</taxon>
        <taxon>Campylobacteraceae</taxon>
        <taxon>Campylobacter</taxon>
    </lineage>
</organism>
<protein>
    <submittedName>
        <fullName evidence="2">Putative PIN domain protein</fullName>
    </submittedName>
</protein>
<gene>
    <name evidence="2" type="ORF">CMUC_0328</name>
</gene>
<keyword evidence="3" id="KW-1185">Reference proteome</keyword>
<dbReference type="CDD" id="cd09854">
    <property type="entry name" value="PIN_VapC-like"/>
    <property type="match status" value="1"/>
</dbReference>
<dbReference type="EMBL" id="CP012542">
    <property type="protein sequence ID" value="QCD44141.1"/>
    <property type="molecule type" value="Genomic_DNA"/>
</dbReference>
<dbReference type="RefSeq" id="WP_216658177.1">
    <property type="nucleotide sequence ID" value="NZ_CP012542.1"/>
</dbReference>
<evidence type="ECO:0000313" key="3">
    <source>
        <dbReference type="Proteomes" id="UP000503264"/>
    </source>
</evidence>
<proteinExistence type="predicted"/>
<dbReference type="InterPro" id="IPR002716">
    <property type="entry name" value="PIN_dom"/>
</dbReference>
<feature type="domain" description="PIN" evidence="1">
    <location>
        <begin position="55"/>
        <end position="138"/>
    </location>
</feature>
<dbReference type="SUPFAM" id="SSF88723">
    <property type="entry name" value="PIN domain-like"/>
    <property type="match status" value="1"/>
</dbReference>
<dbReference type="InterPro" id="IPR029060">
    <property type="entry name" value="PIN-like_dom_sf"/>
</dbReference>
<name>A0A6G5QER2_9BACT</name>
<evidence type="ECO:0000313" key="2">
    <source>
        <dbReference type="EMBL" id="QCD44141.1"/>
    </source>
</evidence>
<sequence>MTVSSTSIPTIYYIASNAYKENQFFIQQMISLRNQASVFNNKLAKDNAFEVAKFFINEILKEPKQDNNKKLVIEALHSMCNNGVVELLPTTSIATIEAIKYCKDNPSNDLEDVLQYFIAKENGCDVIYTNDKNFPKLDIPLKRTDPNMPDYIPENFNLPVNLSQ</sequence>
<dbReference type="Pfam" id="PF01850">
    <property type="entry name" value="PIN"/>
    <property type="match status" value="1"/>
</dbReference>
<dbReference type="Gene3D" id="3.40.50.1010">
    <property type="entry name" value="5'-nuclease"/>
    <property type="match status" value="1"/>
</dbReference>
<accession>A0A6G5QER2</accession>